<dbReference type="AlphaFoldDB" id="L1ITQ1"/>
<proteinExistence type="predicted"/>
<feature type="region of interest" description="Disordered" evidence="1">
    <location>
        <begin position="412"/>
        <end position="466"/>
    </location>
</feature>
<sequence>MVYLKLFRHLEDFVDFSESVKAGEEEEEEGEEEESISLRVVLVGRQGAVSCRKGVYCGQALTSFIVKTSKFNKVVRSFSASLPAQLPASQSLRLYVPCFDMPERGAQHVHGPLELRHVIKVNAIDIAASSSFFDACLVDGDVLLHLLDAGDAPYEYLALARGGGEDGWEDFVTPAHNVSLNVPGTMDFSIDLEVSSCDLVDDLRLKAVSHPRWLLQLGLVSRVRGAEEELRGGRRDGEDRPWGPMYIEGFPVSEHQPVFRTGLMGGGRRRGAAVFVDTLNDSVLRGFSLPAYVTPLLPRGFDDRLASTSEFCVRTTELRARAADRHPSLELLRRDVPPDGLTFEEWKDVEMEAARERSLLAPACLTALNPFLEGDSVRQMEFCPWEPGVVLLGSCEGRLALCHDMHRSSHILREKRAKEEEEEEEEEHRQEKQQEQEHGSSLTWSRFNPRSAPAPTPNKGPLSAWW</sequence>
<keyword evidence="4" id="KW-1185">Reference proteome</keyword>
<dbReference type="PaxDb" id="55529-EKX39482"/>
<evidence type="ECO:0000313" key="2">
    <source>
        <dbReference type="EMBL" id="EKX39482.1"/>
    </source>
</evidence>
<dbReference type="KEGG" id="gtt:GUITHDRAFT_114445"/>
<dbReference type="RefSeq" id="XP_005826462.1">
    <property type="nucleotide sequence ID" value="XM_005826405.1"/>
</dbReference>
<gene>
    <name evidence="2" type="ORF">GUITHDRAFT_114445</name>
</gene>
<organism evidence="2">
    <name type="scientific">Guillardia theta (strain CCMP2712)</name>
    <name type="common">Cryptophyte</name>
    <dbReference type="NCBI Taxonomy" id="905079"/>
    <lineage>
        <taxon>Eukaryota</taxon>
        <taxon>Cryptophyceae</taxon>
        <taxon>Pyrenomonadales</taxon>
        <taxon>Geminigeraceae</taxon>
        <taxon>Guillardia</taxon>
    </lineage>
</organism>
<protein>
    <submittedName>
        <fullName evidence="2 3">Uncharacterized protein</fullName>
    </submittedName>
</protein>
<dbReference type="GeneID" id="17296213"/>
<reference evidence="4" key="2">
    <citation type="submission" date="2012-11" db="EMBL/GenBank/DDBJ databases">
        <authorList>
            <person name="Kuo A."/>
            <person name="Curtis B.A."/>
            <person name="Tanifuji G."/>
            <person name="Burki F."/>
            <person name="Gruber A."/>
            <person name="Irimia M."/>
            <person name="Maruyama S."/>
            <person name="Arias M.C."/>
            <person name="Ball S.G."/>
            <person name="Gile G.H."/>
            <person name="Hirakawa Y."/>
            <person name="Hopkins J.F."/>
            <person name="Rensing S.A."/>
            <person name="Schmutz J."/>
            <person name="Symeonidi A."/>
            <person name="Elias M."/>
            <person name="Eveleigh R.J."/>
            <person name="Herman E.K."/>
            <person name="Klute M.J."/>
            <person name="Nakayama T."/>
            <person name="Obornik M."/>
            <person name="Reyes-Prieto A."/>
            <person name="Armbrust E.V."/>
            <person name="Aves S.J."/>
            <person name="Beiko R.G."/>
            <person name="Coutinho P."/>
            <person name="Dacks J.B."/>
            <person name="Durnford D.G."/>
            <person name="Fast N.M."/>
            <person name="Green B.R."/>
            <person name="Grisdale C."/>
            <person name="Hempe F."/>
            <person name="Henrissat B."/>
            <person name="Hoppner M.P."/>
            <person name="Ishida K.-I."/>
            <person name="Kim E."/>
            <person name="Koreny L."/>
            <person name="Kroth P.G."/>
            <person name="Liu Y."/>
            <person name="Malik S.-B."/>
            <person name="Maier U.G."/>
            <person name="McRose D."/>
            <person name="Mock T."/>
            <person name="Neilson J.A."/>
            <person name="Onodera N.T."/>
            <person name="Poole A.M."/>
            <person name="Pritham E.J."/>
            <person name="Richards T.A."/>
            <person name="Rocap G."/>
            <person name="Roy S.W."/>
            <person name="Sarai C."/>
            <person name="Schaack S."/>
            <person name="Shirato S."/>
            <person name="Slamovits C.H."/>
            <person name="Spencer D.F."/>
            <person name="Suzuki S."/>
            <person name="Worden A.Z."/>
            <person name="Zauner S."/>
            <person name="Barry K."/>
            <person name="Bell C."/>
            <person name="Bharti A.K."/>
            <person name="Crow J.A."/>
            <person name="Grimwood J."/>
            <person name="Kramer R."/>
            <person name="Lindquist E."/>
            <person name="Lucas S."/>
            <person name="Salamov A."/>
            <person name="McFadden G.I."/>
            <person name="Lane C.E."/>
            <person name="Keeling P.J."/>
            <person name="Gray M.W."/>
            <person name="Grigoriev I.V."/>
            <person name="Archibald J.M."/>
        </authorList>
    </citation>
    <scope>NUCLEOTIDE SEQUENCE</scope>
    <source>
        <strain evidence="4">CCMP2712</strain>
    </source>
</reference>
<accession>L1ITQ1</accession>
<dbReference type="HOGENOM" id="CLU_587215_0_0_1"/>
<reference evidence="3" key="3">
    <citation type="submission" date="2015-06" db="UniProtKB">
        <authorList>
            <consortium name="EnsemblProtists"/>
        </authorList>
    </citation>
    <scope>IDENTIFICATION</scope>
</reference>
<reference evidence="2 4" key="1">
    <citation type="journal article" date="2012" name="Nature">
        <title>Algal genomes reveal evolutionary mosaicism and the fate of nucleomorphs.</title>
        <authorList>
            <consortium name="DOE Joint Genome Institute"/>
            <person name="Curtis B.A."/>
            <person name="Tanifuji G."/>
            <person name="Burki F."/>
            <person name="Gruber A."/>
            <person name="Irimia M."/>
            <person name="Maruyama S."/>
            <person name="Arias M.C."/>
            <person name="Ball S.G."/>
            <person name="Gile G.H."/>
            <person name="Hirakawa Y."/>
            <person name="Hopkins J.F."/>
            <person name="Kuo A."/>
            <person name="Rensing S.A."/>
            <person name="Schmutz J."/>
            <person name="Symeonidi A."/>
            <person name="Elias M."/>
            <person name="Eveleigh R.J."/>
            <person name="Herman E.K."/>
            <person name="Klute M.J."/>
            <person name="Nakayama T."/>
            <person name="Obornik M."/>
            <person name="Reyes-Prieto A."/>
            <person name="Armbrust E.V."/>
            <person name="Aves S.J."/>
            <person name="Beiko R.G."/>
            <person name="Coutinho P."/>
            <person name="Dacks J.B."/>
            <person name="Durnford D.G."/>
            <person name="Fast N.M."/>
            <person name="Green B.R."/>
            <person name="Grisdale C.J."/>
            <person name="Hempel F."/>
            <person name="Henrissat B."/>
            <person name="Hoppner M.P."/>
            <person name="Ishida K."/>
            <person name="Kim E."/>
            <person name="Koreny L."/>
            <person name="Kroth P.G."/>
            <person name="Liu Y."/>
            <person name="Malik S.B."/>
            <person name="Maier U.G."/>
            <person name="McRose D."/>
            <person name="Mock T."/>
            <person name="Neilson J.A."/>
            <person name="Onodera N.T."/>
            <person name="Poole A.M."/>
            <person name="Pritham E.J."/>
            <person name="Richards T.A."/>
            <person name="Rocap G."/>
            <person name="Roy S.W."/>
            <person name="Sarai C."/>
            <person name="Schaack S."/>
            <person name="Shirato S."/>
            <person name="Slamovits C.H."/>
            <person name="Spencer D.F."/>
            <person name="Suzuki S."/>
            <person name="Worden A.Z."/>
            <person name="Zauner S."/>
            <person name="Barry K."/>
            <person name="Bell C."/>
            <person name="Bharti A.K."/>
            <person name="Crow J.A."/>
            <person name="Grimwood J."/>
            <person name="Kramer R."/>
            <person name="Lindquist E."/>
            <person name="Lucas S."/>
            <person name="Salamov A."/>
            <person name="McFadden G.I."/>
            <person name="Lane C.E."/>
            <person name="Keeling P.J."/>
            <person name="Gray M.W."/>
            <person name="Grigoriev I.V."/>
            <person name="Archibald J.M."/>
        </authorList>
    </citation>
    <scope>NUCLEOTIDE SEQUENCE</scope>
    <source>
        <strain evidence="2 4">CCMP2712</strain>
    </source>
</reference>
<dbReference type="EnsemblProtists" id="EKX39482">
    <property type="protein sequence ID" value="EKX39482"/>
    <property type="gene ID" value="GUITHDRAFT_114445"/>
</dbReference>
<name>L1ITQ1_GUITC</name>
<evidence type="ECO:0000313" key="3">
    <source>
        <dbReference type="EnsemblProtists" id="EKX39482"/>
    </source>
</evidence>
<dbReference type="EMBL" id="JH993039">
    <property type="protein sequence ID" value="EKX39482.1"/>
    <property type="molecule type" value="Genomic_DNA"/>
</dbReference>
<evidence type="ECO:0000313" key="4">
    <source>
        <dbReference type="Proteomes" id="UP000011087"/>
    </source>
</evidence>
<evidence type="ECO:0000256" key="1">
    <source>
        <dbReference type="SAM" id="MobiDB-lite"/>
    </source>
</evidence>
<dbReference type="Proteomes" id="UP000011087">
    <property type="component" value="Unassembled WGS sequence"/>
</dbReference>
<feature type="compositionally biased region" description="Polar residues" evidence="1">
    <location>
        <begin position="439"/>
        <end position="448"/>
    </location>
</feature>
<feature type="compositionally biased region" description="Basic and acidic residues" evidence="1">
    <location>
        <begin position="427"/>
        <end position="438"/>
    </location>
</feature>